<organism evidence="2 3">
    <name type="scientific">Gilvimarinus algae</name>
    <dbReference type="NCBI Taxonomy" id="3058037"/>
    <lineage>
        <taxon>Bacteria</taxon>
        <taxon>Pseudomonadati</taxon>
        <taxon>Pseudomonadota</taxon>
        <taxon>Gammaproteobacteria</taxon>
        <taxon>Cellvibrionales</taxon>
        <taxon>Cellvibrionaceae</taxon>
        <taxon>Gilvimarinus</taxon>
    </lineage>
</organism>
<evidence type="ECO:0000313" key="3">
    <source>
        <dbReference type="Proteomes" id="UP001168380"/>
    </source>
</evidence>
<dbReference type="EMBL" id="JAULRT010000052">
    <property type="protein sequence ID" value="MDO3382193.1"/>
    <property type="molecule type" value="Genomic_DNA"/>
</dbReference>
<feature type="region of interest" description="Disordered" evidence="1">
    <location>
        <begin position="96"/>
        <end position="135"/>
    </location>
</feature>
<evidence type="ECO:0000256" key="1">
    <source>
        <dbReference type="SAM" id="MobiDB-lite"/>
    </source>
</evidence>
<reference evidence="2" key="1">
    <citation type="submission" date="2023-07" db="EMBL/GenBank/DDBJ databases">
        <title>Gilvimarinus algae sp. nov., isolated from the surface of Kelp.</title>
        <authorList>
            <person name="Sun Y.Y."/>
            <person name="Gong Y."/>
            <person name="Du Z.J."/>
        </authorList>
    </citation>
    <scope>NUCLEOTIDE SEQUENCE</scope>
    <source>
        <strain evidence="2">SDUM040014</strain>
    </source>
</reference>
<proteinExistence type="predicted"/>
<name>A0ABT8TFM8_9GAMM</name>
<dbReference type="Proteomes" id="UP001168380">
    <property type="component" value="Unassembled WGS sequence"/>
</dbReference>
<dbReference type="RefSeq" id="WP_302712353.1">
    <property type="nucleotide sequence ID" value="NZ_JAULRT010000052.1"/>
</dbReference>
<keyword evidence="3" id="KW-1185">Reference proteome</keyword>
<gene>
    <name evidence="2" type="ORF">QWI16_08395</name>
</gene>
<protein>
    <submittedName>
        <fullName evidence="2">Uncharacterized protein</fullName>
    </submittedName>
</protein>
<accession>A0ABT8TFM8</accession>
<evidence type="ECO:0000313" key="2">
    <source>
        <dbReference type="EMBL" id="MDO3382193.1"/>
    </source>
</evidence>
<comment type="caution">
    <text evidence="2">The sequence shown here is derived from an EMBL/GenBank/DDBJ whole genome shotgun (WGS) entry which is preliminary data.</text>
</comment>
<sequence length="135" mass="14447">MGWFTRLMVLLLVLAAIAGGAALYWGYAQQQVLTVRVATLEKELASVKSELASTKSKLQAMEQDSVGTMVKRANEVIVKGWDAIVDSVESELSRARDALQHLDQSSSSDGVAPDPAEGNSSSSNSIEDQEPAIQP</sequence>